<evidence type="ECO:0000313" key="3">
    <source>
        <dbReference type="Proteomes" id="UP001157006"/>
    </source>
</evidence>
<accession>A0AAV0YRS3</accession>
<organism evidence="2 3">
    <name type="scientific">Vicia faba</name>
    <name type="common">Broad bean</name>
    <name type="synonym">Faba vulgaris</name>
    <dbReference type="NCBI Taxonomy" id="3906"/>
    <lineage>
        <taxon>Eukaryota</taxon>
        <taxon>Viridiplantae</taxon>
        <taxon>Streptophyta</taxon>
        <taxon>Embryophyta</taxon>
        <taxon>Tracheophyta</taxon>
        <taxon>Spermatophyta</taxon>
        <taxon>Magnoliopsida</taxon>
        <taxon>eudicotyledons</taxon>
        <taxon>Gunneridae</taxon>
        <taxon>Pentapetalae</taxon>
        <taxon>rosids</taxon>
        <taxon>fabids</taxon>
        <taxon>Fabales</taxon>
        <taxon>Fabaceae</taxon>
        <taxon>Papilionoideae</taxon>
        <taxon>50 kb inversion clade</taxon>
        <taxon>NPAAA clade</taxon>
        <taxon>Hologalegina</taxon>
        <taxon>IRL clade</taxon>
        <taxon>Fabeae</taxon>
        <taxon>Vicia</taxon>
    </lineage>
</organism>
<feature type="compositionally biased region" description="Basic and acidic residues" evidence="1">
    <location>
        <begin position="141"/>
        <end position="157"/>
    </location>
</feature>
<sequence length="171" mass="19484">MQSRGVDEDKTSIHEHREDGINLLRKFMNSSGIYEVAGKTHGFCGEQMNFPEKILENLSEDKEHTVTEDISSKINVYCDDSIEKICGVEHSGRVRGLGFGVCPTHVFGMRRHFTNFIQVGSFNQKNVEDLQKKNVESLGEKPIGYEETKEQLTKTKEQLTQTTEQLTKTKE</sequence>
<keyword evidence="3" id="KW-1185">Reference proteome</keyword>
<evidence type="ECO:0000313" key="2">
    <source>
        <dbReference type="EMBL" id="CAI8588821.1"/>
    </source>
</evidence>
<dbReference type="AlphaFoldDB" id="A0AAV0YRS3"/>
<proteinExistence type="predicted"/>
<dbReference type="Proteomes" id="UP001157006">
    <property type="component" value="Chromosome 1L"/>
</dbReference>
<feature type="region of interest" description="Disordered" evidence="1">
    <location>
        <begin position="141"/>
        <end position="171"/>
    </location>
</feature>
<gene>
    <name evidence="2" type="ORF">VFH_I366080</name>
</gene>
<feature type="compositionally biased region" description="Low complexity" evidence="1">
    <location>
        <begin position="158"/>
        <end position="171"/>
    </location>
</feature>
<dbReference type="EMBL" id="OX451736">
    <property type="protein sequence ID" value="CAI8588821.1"/>
    <property type="molecule type" value="Genomic_DNA"/>
</dbReference>
<evidence type="ECO:0000256" key="1">
    <source>
        <dbReference type="SAM" id="MobiDB-lite"/>
    </source>
</evidence>
<reference evidence="2 3" key="1">
    <citation type="submission" date="2023-01" db="EMBL/GenBank/DDBJ databases">
        <authorList>
            <person name="Kreplak J."/>
        </authorList>
    </citation>
    <scope>NUCLEOTIDE SEQUENCE [LARGE SCALE GENOMIC DNA]</scope>
</reference>
<protein>
    <submittedName>
        <fullName evidence="2">Uncharacterized protein</fullName>
    </submittedName>
</protein>
<name>A0AAV0YRS3_VICFA</name>